<evidence type="ECO:0000259" key="2">
    <source>
        <dbReference type="Pfam" id="PF13968"/>
    </source>
</evidence>
<dbReference type="Pfam" id="PF04578">
    <property type="entry name" value="DUF594"/>
    <property type="match status" value="1"/>
</dbReference>
<gene>
    <name evidence="3" type="primary">N16-16</name>
</gene>
<dbReference type="Pfam" id="PF13968">
    <property type="entry name" value="DUF4220"/>
    <property type="match status" value="1"/>
</dbReference>
<feature type="transmembrane region" description="Helical" evidence="1">
    <location>
        <begin position="133"/>
        <end position="150"/>
    </location>
</feature>
<keyword evidence="1" id="KW-1133">Transmembrane helix</keyword>
<feature type="transmembrane region" description="Helical" evidence="1">
    <location>
        <begin position="265"/>
        <end position="285"/>
    </location>
</feature>
<name>A0A0U1WXP0_ORYNI</name>
<keyword evidence="1" id="KW-0812">Transmembrane</keyword>
<feature type="transmembrane region" description="Helical" evidence="1">
    <location>
        <begin position="76"/>
        <end position="96"/>
    </location>
</feature>
<keyword evidence="1" id="KW-0472">Membrane</keyword>
<dbReference type="InterPro" id="IPR007658">
    <property type="entry name" value="DUF594"/>
</dbReference>
<feature type="transmembrane region" description="Helical" evidence="1">
    <location>
        <begin position="42"/>
        <end position="64"/>
    </location>
</feature>
<sequence length="719" mass="80353">MAGGGVMHLLNEWAIEILLLVSFSLQLALLFFAGFRRVGASAVLKLVVWPAYQLADFVATFTIGHLSVGHERRRLVAFWAPFLLLHLGGPDNITAYSLADNQLWKRHLVFGLVPQALGAANVIYRSFAGTTTTLLSAAMLMFAIGVLKYGERTWALKYANLSSIRSSVDVVETPPERRLRYYYPPSSLPRRDGEDADEEELLLVAHSHFHICKRAMADSSVEVHSGDYDSKIFSYGWKEMCRVVEMELSLMYDILYTKAAVMHTWFGFAIRVVSPLAVAAALGLFRLEDDLGSYRQIDVDITYALLVAAFVLETTSLCRAIGSTWIAALLQTTRWAWLRHEALCTGRWSRLRRAVASLRRLVHRDGHRYWSGTMGQFNVLHFCTRDGAAERLGAAAEKAGLGSWWNRHVNAGSIVISDEVKELVFGHIQNMLRGVDSMSTRDLDAIRTTRGQRALRRHGLDGDLAASLGEEFHQGILTWHVATDIYLAVSGGDRSSAAIANAGDKAAAAARRLAEAVRALSNYMMFLVAIRPDMLPGLVLRRLYQVTCEDMARIWRERKNIHESSTSSSSCRFINAVSMVTRLFQLHVDDPTSASRTPERKKLAAMLRDNAYNGDQNVRSHDVFAGAMLADELLLKEKERRISSDGGGDGWLLPVIFEVWVEMLLYAGNRCSRESHAKQLNSGGELITLVWLLAEHAGLYRINKTKLHFKCAEYATVMV</sequence>
<reference evidence="3" key="1">
    <citation type="submission" date="2013-12" db="EMBL/GenBank/DDBJ databases">
        <title>Transition of Euchromatin to Heterochromatin in the Oryza Genomes.</title>
        <authorList>
            <person name="Song C."/>
            <person name="Liu T."/>
            <person name="Li B."/>
            <person name="Shi J."/>
            <person name="Lu F."/>
        </authorList>
    </citation>
    <scope>NUCLEOTIDE SEQUENCE</scope>
</reference>
<dbReference type="InterPro" id="IPR025315">
    <property type="entry name" value="DUF4220"/>
</dbReference>
<proteinExistence type="predicted"/>
<accession>A0A0U1WXP0</accession>
<feature type="domain" description="DUF4220" evidence="2">
    <location>
        <begin position="49"/>
        <end position="382"/>
    </location>
</feature>
<protein>
    <recommendedName>
        <fullName evidence="2">DUF4220 domain-containing protein</fullName>
    </recommendedName>
</protein>
<evidence type="ECO:0000256" key="1">
    <source>
        <dbReference type="SAM" id="Phobius"/>
    </source>
</evidence>
<dbReference type="AlphaFoldDB" id="A0A0U1WXP0"/>
<dbReference type="EMBL" id="KF957855">
    <property type="protein sequence ID" value="AHW98544.1"/>
    <property type="molecule type" value="Genomic_DNA"/>
</dbReference>
<evidence type="ECO:0000313" key="3">
    <source>
        <dbReference type="EMBL" id="AHW98544.1"/>
    </source>
</evidence>
<dbReference type="PANTHER" id="PTHR31325">
    <property type="entry name" value="OS01G0798800 PROTEIN-RELATED"/>
    <property type="match status" value="1"/>
</dbReference>
<organism evidence="3">
    <name type="scientific">Oryza nivara</name>
    <name type="common">Indian wild rice</name>
    <name type="synonym">Oryza sativa f. spontanea</name>
    <dbReference type="NCBI Taxonomy" id="4536"/>
    <lineage>
        <taxon>Eukaryota</taxon>
        <taxon>Viridiplantae</taxon>
        <taxon>Streptophyta</taxon>
        <taxon>Embryophyta</taxon>
        <taxon>Tracheophyta</taxon>
        <taxon>Spermatophyta</taxon>
        <taxon>Magnoliopsida</taxon>
        <taxon>Liliopsida</taxon>
        <taxon>Poales</taxon>
        <taxon>Poaceae</taxon>
        <taxon>BOP clade</taxon>
        <taxon>Oryzoideae</taxon>
        <taxon>Oryzeae</taxon>
        <taxon>Oryzinae</taxon>
        <taxon>Oryza</taxon>
    </lineage>
</organism>
<feature type="transmembrane region" description="Helical" evidence="1">
    <location>
        <begin position="13"/>
        <end position="35"/>
    </location>
</feature>